<dbReference type="Proteomes" id="UP000265703">
    <property type="component" value="Unassembled WGS sequence"/>
</dbReference>
<keyword evidence="3" id="KW-1185">Reference proteome</keyword>
<gene>
    <name evidence="2" type="ORF">C1645_811694</name>
</gene>
<evidence type="ECO:0000313" key="3">
    <source>
        <dbReference type="Proteomes" id="UP000265703"/>
    </source>
</evidence>
<keyword evidence="1" id="KW-0175">Coiled coil</keyword>
<proteinExistence type="predicted"/>
<sequence>MSAITTKFVTDHQLTNEMSIEELSQYVPEMRNLLEDDREKRHQARNHLQKGQVPVLKELELEAEDNLSERDVKAISRTLVETASDSVVALSRLSRLRRELRILNAPEKIISATKILEITRASNKIQQKHTEALKDPEKLRLTYLRAMFASVVHGPKNLSKANTYASEALHHSPDNHTSSSDRYTIVNFKRRRLNKQNAKVYTMLSSENRTLKKQLEDYHFQYNTLEKRIKRLEKDVKFLETEYLDECVDMETVINLIQEIVSSIIGKKGSRDALYKGFSYLSESSEETDSVKTIVIRENEAIPYKQQRKA</sequence>
<evidence type="ECO:0000256" key="1">
    <source>
        <dbReference type="SAM" id="Coils"/>
    </source>
</evidence>
<feature type="coiled-coil region" evidence="1">
    <location>
        <begin position="208"/>
        <end position="242"/>
    </location>
</feature>
<reference evidence="2 3" key="1">
    <citation type="submission" date="2018-06" db="EMBL/GenBank/DDBJ databases">
        <title>Comparative genomics reveals the genomic features of Rhizophagus irregularis, R. cerebriforme, R. diaphanum and Gigaspora rosea, and their symbiotic lifestyle signature.</title>
        <authorList>
            <person name="Morin E."/>
            <person name="San Clemente H."/>
            <person name="Chen E.C.H."/>
            <person name="De La Providencia I."/>
            <person name="Hainaut M."/>
            <person name="Kuo A."/>
            <person name="Kohler A."/>
            <person name="Murat C."/>
            <person name="Tang N."/>
            <person name="Roy S."/>
            <person name="Loubradou J."/>
            <person name="Henrissat B."/>
            <person name="Grigoriev I.V."/>
            <person name="Corradi N."/>
            <person name="Roux C."/>
            <person name="Martin F.M."/>
        </authorList>
    </citation>
    <scope>NUCLEOTIDE SEQUENCE [LARGE SCALE GENOMIC DNA]</scope>
    <source>
        <strain evidence="2 3">DAOM 227022</strain>
    </source>
</reference>
<organism evidence="2 3">
    <name type="scientific">Glomus cerebriforme</name>
    <dbReference type="NCBI Taxonomy" id="658196"/>
    <lineage>
        <taxon>Eukaryota</taxon>
        <taxon>Fungi</taxon>
        <taxon>Fungi incertae sedis</taxon>
        <taxon>Mucoromycota</taxon>
        <taxon>Glomeromycotina</taxon>
        <taxon>Glomeromycetes</taxon>
        <taxon>Glomerales</taxon>
        <taxon>Glomeraceae</taxon>
        <taxon>Glomus</taxon>
    </lineage>
</organism>
<dbReference type="EMBL" id="QKYT01000006">
    <property type="protein sequence ID" value="RIA99221.1"/>
    <property type="molecule type" value="Genomic_DNA"/>
</dbReference>
<evidence type="ECO:0000313" key="2">
    <source>
        <dbReference type="EMBL" id="RIA99221.1"/>
    </source>
</evidence>
<comment type="caution">
    <text evidence="2">The sequence shown here is derived from an EMBL/GenBank/DDBJ whole genome shotgun (WGS) entry which is preliminary data.</text>
</comment>
<dbReference type="AlphaFoldDB" id="A0A397TVM5"/>
<name>A0A397TVM5_9GLOM</name>
<accession>A0A397TVM5</accession>
<protein>
    <submittedName>
        <fullName evidence="2">Uncharacterized protein</fullName>
    </submittedName>
</protein>